<dbReference type="Pfam" id="PF15575">
    <property type="entry name" value="Imm49"/>
    <property type="match status" value="1"/>
</dbReference>
<dbReference type="RefSeq" id="WP_344434351.1">
    <property type="nucleotide sequence ID" value="NZ_BAAASL010000006.1"/>
</dbReference>
<dbReference type="EMBL" id="BAAASL010000006">
    <property type="protein sequence ID" value="GAA2713112.1"/>
    <property type="molecule type" value="Genomic_DNA"/>
</dbReference>
<gene>
    <name evidence="1" type="ORF">GCM10010315_18100</name>
</gene>
<sequence>MAALEPRHEFSADEAARRVEQLDALAGRLIDSLEASPSSFNLALDTSLTAAFTRCGIDPKAELFPTWEAFVSAMQVGSALFVAATVEEQTVECRIAHEVRTIQAVSPTYFTDAGNWITAFWLAVVCREQDRMTELAKVPLSLLRESGEYDEYIYAWIDTLQTWWLQSGDVGQKLVAAIQGTDPAAIRIADQELMLKILYPPINLFYRYVIQDHEAFNSELAQALRWHKEYWTADQERIVNSEGLVALGLLAVTCLAHDAGFPIEVESDYLPEGLLDRGWLGEFDT</sequence>
<comment type="caution">
    <text evidence="1">The sequence shown here is derived from an EMBL/GenBank/DDBJ whole genome shotgun (WGS) entry which is preliminary data.</text>
</comment>
<organism evidence="1 2">
    <name type="scientific">Streptomyces luteosporeus</name>
    <dbReference type="NCBI Taxonomy" id="173856"/>
    <lineage>
        <taxon>Bacteria</taxon>
        <taxon>Bacillati</taxon>
        <taxon>Actinomycetota</taxon>
        <taxon>Actinomycetes</taxon>
        <taxon>Kitasatosporales</taxon>
        <taxon>Streptomycetaceae</taxon>
        <taxon>Streptomyces</taxon>
    </lineage>
</organism>
<proteinExistence type="predicted"/>
<protein>
    <recommendedName>
        <fullName evidence="3">Immunity 49 family protein</fullName>
    </recommendedName>
</protein>
<dbReference type="InterPro" id="IPR029074">
    <property type="entry name" value="Imm49"/>
</dbReference>
<accession>A0ABN3TMF3</accession>
<keyword evidence="2" id="KW-1185">Reference proteome</keyword>
<name>A0ABN3TMF3_9ACTN</name>
<dbReference type="Proteomes" id="UP001500886">
    <property type="component" value="Unassembled WGS sequence"/>
</dbReference>
<evidence type="ECO:0000313" key="1">
    <source>
        <dbReference type="EMBL" id="GAA2713112.1"/>
    </source>
</evidence>
<evidence type="ECO:0008006" key="3">
    <source>
        <dbReference type="Google" id="ProtNLM"/>
    </source>
</evidence>
<evidence type="ECO:0000313" key="2">
    <source>
        <dbReference type="Proteomes" id="UP001500886"/>
    </source>
</evidence>
<reference evidence="1 2" key="1">
    <citation type="journal article" date="2019" name="Int. J. Syst. Evol. Microbiol.">
        <title>The Global Catalogue of Microorganisms (GCM) 10K type strain sequencing project: providing services to taxonomists for standard genome sequencing and annotation.</title>
        <authorList>
            <consortium name="The Broad Institute Genomics Platform"/>
            <consortium name="The Broad Institute Genome Sequencing Center for Infectious Disease"/>
            <person name="Wu L."/>
            <person name="Ma J."/>
        </authorList>
    </citation>
    <scope>NUCLEOTIDE SEQUENCE [LARGE SCALE GENOMIC DNA]</scope>
    <source>
        <strain evidence="1 2">JCM 4542</strain>
    </source>
</reference>